<dbReference type="OrthoDB" id="9909311at2759"/>
<dbReference type="GO" id="GO:0005634">
    <property type="term" value="C:nucleus"/>
    <property type="evidence" value="ECO:0007669"/>
    <property type="project" value="TreeGrafter"/>
</dbReference>
<dbReference type="InterPro" id="IPR009057">
    <property type="entry name" value="Homeodomain-like_sf"/>
</dbReference>
<evidence type="ECO:0000313" key="3">
    <source>
        <dbReference type="Proteomes" id="UP000515156"/>
    </source>
</evidence>
<dbReference type="RefSeq" id="XP_030066439.1">
    <property type="nucleotide sequence ID" value="XM_030210579.1"/>
</dbReference>
<keyword evidence="1" id="KW-0238">DNA-binding</keyword>
<dbReference type="SMART" id="SM00674">
    <property type="entry name" value="CENPB"/>
    <property type="match status" value="1"/>
</dbReference>
<keyword evidence="3" id="KW-1185">Reference proteome</keyword>
<dbReference type="Proteomes" id="UP000515156">
    <property type="component" value="Chromosome 7"/>
</dbReference>
<dbReference type="GeneID" id="115474883"/>
<accession>A0A6P7YT73</accession>
<dbReference type="PROSITE" id="PS51253">
    <property type="entry name" value="HTH_CENPB"/>
    <property type="match status" value="1"/>
</dbReference>
<feature type="domain" description="HTH CENPB-type" evidence="2">
    <location>
        <begin position="97"/>
        <end position="167"/>
    </location>
</feature>
<dbReference type="PANTHER" id="PTHR19303">
    <property type="entry name" value="TRANSPOSON"/>
    <property type="match status" value="1"/>
</dbReference>
<protein>
    <submittedName>
        <fullName evidence="4">Tigger transposable element-derived protein 3-like</fullName>
    </submittedName>
</protein>
<dbReference type="GO" id="GO:0003677">
    <property type="term" value="F:DNA binding"/>
    <property type="evidence" value="ECO:0007669"/>
    <property type="project" value="UniProtKB-KW"/>
</dbReference>
<name>A0A6P7YT73_9AMPH</name>
<dbReference type="InterPro" id="IPR006600">
    <property type="entry name" value="HTH_CenpB_DNA-bd_dom"/>
</dbReference>
<proteinExistence type="predicted"/>
<sequence length="544" mass="61978">MMPSCSAAPPGCSLRDSLKPQGPCGGGNQCLSRMDYKLKRNVLSLAKKIELLAKSSRPGVARKDLAKEFGIDVSCVCRILKNRDILLSEWLKGGNQDRKRKRDGKDARIEDALFRWFAAARNHGISISGPLLMEKARDLAVAMGIEFEPTSGWLSRWKKRNNIGNNRYHKADPSLHAVDNWYLNTLPSLLSEYSPEDIYKVDETAIFFREMPDRVLESNDSAGLNRAREYVTVIICANSTGTEKMRLLVIGRSKRPRCFKGVTMDALPVQYESDLYTRLSVNIFQKWVHGIDAKMNQAGRKIILFIDHCTAHTAGDLDNVKIVILPPKSPPTLQPMDQEVIRHLRHHYRKQIFTKIIGDFDGSDPQSAIDLARSITILDATHMLNAAWKDVEPETIRKCFIQAGIWKEFGNNEFLAPLPERKPSNCIPAVGFQPFPLVSIKTEPTEEVADTEICRVVIQHHGELDPVICPIVEEETEEDEDDGGPEIVPPTTREVWEMMRRIRNYVETREKTDFEWFYSFERRLESLSEASERRSRMADPKQEL</sequence>
<dbReference type="Gene3D" id="1.10.10.60">
    <property type="entry name" value="Homeodomain-like"/>
    <property type="match status" value="2"/>
</dbReference>
<reference evidence="4" key="1">
    <citation type="submission" date="2025-08" db="UniProtKB">
        <authorList>
            <consortium name="RefSeq"/>
        </authorList>
    </citation>
    <scope>IDENTIFICATION</scope>
</reference>
<dbReference type="InParanoid" id="A0A6P7YT73"/>
<organism evidence="3 4">
    <name type="scientific">Microcaecilia unicolor</name>
    <dbReference type="NCBI Taxonomy" id="1415580"/>
    <lineage>
        <taxon>Eukaryota</taxon>
        <taxon>Metazoa</taxon>
        <taxon>Chordata</taxon>
        <taxon>Craniata</taxon>
        <taxon>Vertebrata</taxon>
        <taxon>Euteleostomi</taxon>
        <taxon>Amphibia</taxon>
        <taxon>Gymnophiona</taxon>
        <taxon>Siphonopidae</taxon>
        <taxon>Microcaecilia</taxon>
    </lineage>
</organism>
<gene>
    <name evidence="4" type="primary">LOC115474883</name>
</gene>
<dbReference type="SUPFAM" id="SSF46689">
    <property type="entry name" value="Homeodomain-like"/>
    <property type="match status" value="2"/>
</dbReference>
<dbReference type="Pfam" id="PF03184">
    <property type="entry name" value="DDE_1"/>
    <property type="match status" value="1"/>
</dbReference>
<dbReference type="InterPro" id="IPR004875">
    <property type="entry name" value="DDE_SF_endonuclease_dom"/>
</dbReference>
<evidence type="ECO:0000313" key="4">
    <source>
        <dbReference type="RefSeq" id="XP_030066439.1"/>
    </source>
</evidence>
<dbReference type="KEGG" id="muo:115474883"/>
<evidence type="ECO:0000256" key="1">
    <source>
        <dbReference type="ARBA" id="ARBA00023125"/>
    </source>
</evidence>
<evidence type="ECO:0000259" key="2">
    <source>
        <dbReference type="PROSITE" id="PS51253"/>
    </source>
</evidence>
<dbReference type="Pfam" id="PF03221">
    <property type="entry name" value="HTH_Tnp_Tc5"/>
    <property type="match status" value="1"/>
</dbReference>
<dbReference type="AlphaFoldDB" id="A0A6P7YT73"/>
<dbReference type="InterPro" id="IPR050863">
    <property type="entry name" value="CenT-Element_Derived"/>
</dbReference>
<dbReference type="PANTHER" id="PTHR19303:SF73">
    <property type="entry name" value="PROTEIN PDC2"/>
    <property type="match status" value="1"/>
</dbReference>